<dbReference type="InterPro" id="IPR036188">
    <property type="entry name" value="FAD/NAD-bd_sf"/>
</dbReference>
<feature type="region of interest" description="Disordered" evidence="1">
    <location>
        <begin position="170"/>
        <end position="404"/>
    </location>
</feature>
<comment type="caution">
    <text evidence="3">The sequence shown here is derived from an EMBL/GenBank/DDBJ whole genome shotgun (WGS) entry which is preliminary data.</text>
</comment>
<dbReference type="InterPro" id="IPR002938">
    <property type="entry name" value="FAD-bd"/>
</dbReference>
<feature type="compositionally biased region" description="Basic and acidic residues" evidence="1">
    <location>
        <begin position="218"/>
        <end position="228"/>
    </location>
</feature>
<dbReference type="Pfam" id="PF01494">
    <property type="entry name" value="FAD_binding_3"/>
    <property type="match status" value="1"/>
</dbReference>
<dbReference type="Gene3D" id="3.50.50.60">
    <property type="entry name" value="FAD/NAD(P)-binding domain"/>
    <property type="match status" value="1"/>
</dbReference>
<dbReference type="Proteomes" id="UP000309174">
    <property type="component" value="Unassembled WGS sequence"/>
</dbReference>
<protein>
    <recommendedName>
        <fullName evidence="2">FAD-binding domain-containing protein</fullName>
    </recommendedName>
</protein>
<dbReference type="PANTHER" id="PTHR46865:SF2">
    <property type="entry name" value="MONOOXYGENASE"/>
    <property type="match status" value="1"/>
</dbReference>
<evidence type="ECO:0000259" key="2">
    <source>
        <dbReference type="Pfam" id="PF01494"/>
    </source>
</evidence>
<sequence length="404" mass="45360">MGPVRNIRCGRWSAGNVVLIGDAAHTAHFSVGSGTTLAMDDAITLATELTTQPRTELAFQRFEEQRRPIVERLQMRAEASRLWWETMGQRLDRDAADLAFHYLTRTGALSFDRVRVAFPDLARTVRAGFDDAVAATTGVGDRADDPLCSPVRVRDDVLPSRLVVTKPPLRVDPARSRCQTRPFRRPGTLRRRRGHRRPDRPGDGIRRRRVARGQPARVRPDTGHARGADRRRRPGGARQGRRSRVPAHRVRSLRSLDRPELAAPPRRRHQSPPQGQRAPSLGRHGPGLAPDDAVPNRRRGSRGRTGTPRRGWSGHRPAPFGRARAHGADRDDATGRAGAPCDGPARARRRFRVQRRTTTHRGPRGPNRPRRILADPPTPTRYRRDTKPPTLPTLTDPRPTRLWT</sequence>
<proteinExistence type="predicted"/>
<dbReference type="PANTHER" id="PTHR46865">
    <property type="entry name" value="OXIDOREDUCTASE-RELATED"/>
    <property type="match status" value="1"/>
</dbReference>
<dbReference type="InterPro" id="IPR051704">
    <property type="entry name" value="FAD_aromatic-hydroxylase"/>
</dbReference>
<feature type="compositionally biased region" description="Low complexity" evidence="1">
    <location>
        <begin position="392"/>
        <end position="404"/>
    </location>
</feature>
<gene>
    <name evidence="3" type="ORF">ETD83_21800</name>
</gene>
<evidence type="ECO:0000256" key="1">
    <source>
        <dbReference type="SAM" id="MobiDB-lite"/>
    </source>
</evidence>
<dbReference type="GO" id="GO:0071949">
    <property type="term" value="F:FAD binding"/>
    <property type="evidence" value="ECO:0007669"/>
    <property type="project" value="InterPro"/>
</dbReference>
<feature type="domain" description="FAD-binding" evidence="2">
    <location>
        <begin position="5"/>
        <end position="76"/>
    </location>
</feature>
<feature type="compositionally biased region" description="Basic residues" evidence="1">
    <location>
        <begin position="229"/>
        <end position="252"/>
    </location>
</feature>
<dbReference type="AlphaFoldDB" id="A0A5C4J8U2"/>
<feature type="compositionally biased region" description="Basic residues" evidence="1">
    <location>
        <begin position="182"/>
        <end position="198"/>
    </location>
</feature>
<dbReference type="EMBL" id="VCKW01000112">
    <property type="protein sequence ID" value="TMQ95980.1"/>
    <property type="molecule type" value="Genomic_DNA"/>
</dbReference>
<organism evidence="3 4">
    <name type="scientific">Actinomadura soli</name>
    <dbReference type="NCBI Taxonomy" id="2508997"/>
    <lineage>
        <taxon>Bacteria</taxon>
        <taxon>Bacillati</taxon>
        <taxon>Actinomycetota</taxon>
        <taxon>Actinomycetes</taxon>
        <taxon>Streptosporangiales</taxon>
        <taxon>Thermomonosporaceae</taxon>
        <taxon>Actinomadura</taxon>
    </lineage>
</organism>
<dbReference type="OrthoDB" id="3169239at2"/>
<accession>A0A5C4J8U2</accession>
<reference evidence="3 4" key="1">
    <citation type="submission" date="2019-05" db="EMBL/GenBank/DDBJ databases">
        <title>Draft genome sequence of Actinomadura sp. 14C53.</title>
        <authorList>
            <person name="Saricaoglu S."/>
            <person name="Isik K."/>
        </authorList>
    </citation>
    <scope>NUCLEOTIDE SEQUENCE [LARGE SCALE GENOMIC DNA]</scope>
    <source>
        <strain evidence="3 4">14C53</strain>
    </source>
</reference>
<dbReference type="SUPFAM" id="SSF51905">
    <property type="entry name" value="FAD/NAD(P)-binding domain"/>
    <property type="match status" value="1"/>
</dbReference>
<keyword evidence="4" id="KW-1185">Reference proteome</keyword>
<evidence type="ECO:0000313" key="4">
    <source>
        <dbReference type="Proteomes" id="UP000309174"/>
    </source>
</evidence>
<evidence type="ECO:0000313" key="3">
    <source>
        <dbReference type="EMBL" id="TMQ95980.1"/>
    </source>
</evidence>
<name>A0A5C4J8U2_9ACTN</name>
<feature type="compositionally biased region" description="Basic residues" evidence="1">
    <location>
        <begin position="346"/>
        <end position="371"/>
    </location>
</feature>